<organism evidence="1 2">
    <name type="scientific">Pantoea rodasii</name>
    <dbReference type="NCBI Taxonomy" id="1076549"/>
    <lineage>
        <taxon>Bacteria</taxon>
        <taxon>Pseudomonadati</taxon>
        <taxon>Pseudomonadota</taxon>
        <taxon>Gammaproteobacteria</taxon>
        <taxon>Enterobacterales</taxon>
        <taxon>Erwiniaceae</taxon>
        <taxon>Pantoea</taxon>
    </lineage>
</organism>
<protein>
    <submittedName>
        <fullName evidence="1">Uncharacterized protein</fullName>
    </submittedName>
</protein>
<accession>A0A0B1R7A8</accession>
<name>A0A0B1R7A8_9GAMM</name>
<dbReference type="Pfam" id="PF25694">
    <property type="entry name" value="N_peptide"/>
    <property type="match status" value="1"/>
</dbReference>
<evidence type="ECO:0000313" key="2">
    <source>
        <dbReference type="Proteomes" id="UP000030853"/>
    </source>
</evidence>
<gene>
    <name evidence="1" type="ORF">QU24_16380</name>
</gene>
<dbReference type="Proteomes" id="UP000030853">
    <property type="component" value="Unassembled WGS sequence"/>
</dbReference>
<proteinExistence type="predicted"/>
<evidence type="ECO:0000313" key="1">
    <source>
        <dbReference type="EMBL" id="KHJ66980.1"/>
    </source>
</evidence>
<dbReference type="EMBL" id="JTJJ01000061">
    <property type="protein sequence ID" value="KHJ66980.1"/>
    <property type="molecule type" value="Genomic_DNA"/>
</dbReference>
<dbReference type="InterPro" id="IPR057902">
    <property type="entry name" value="N_peptide"/>
</dbReference>
<dbReference type="RefSeq" id="WP_039333138.1">
    <property type="nucleotide sequence ID" value="NZ_JTJJ01000061.1"/>
</dbReference>
<dbReference type="AlphaFoldDB" id="A0A0B1R7A8"/>
<comment type="caution">
    <text evidence="1">The sequence shown here is derived from an EMBL/GenBank/DDBJ whole genome shotgun (WGS) entry which is preliminary data.</text>
</comment>
<sequence length="92" mass="10477">MAIIQYGKSVFTGNARTRRHRRRQSLSRLKRSIDSALGLEPDNVTLRSAERICQRQTHSRADNAVMAPTRTQPESASFDNCCLPHVHLYAVR</sequence>
<reference evidence="1 2" key="1">
    <citation type="submission" date="2014-11" db="EMBL/GenBank/DDBJ databases">
        <title>Genome sequencing of Pantoea rodasii ND03.</title>
        <authorList>
            <person name="Muhamad Yunos N.Y."/>
            <person name="Chan K.-G."/>
        </authorList>
    </citation>
    <scope>NUCLEOTIDE SEQUENCE [LARGE SCALE GENOMIC DNA]</scope>
    <source>
        <strain evidence="1 2">ND03</strain>
    </source>
</reference>